<proteinExistence type="predicted"/>
<evidence type="ECO:0000256" key="4">
    <source>
        <dbReference type="ARBA" id="ARBA00022989"/>
    </source>
</evidence>
<feature type="transmembrane region" description="Helical" evidence="7">
    <location>
        <begin position="279"/>
        <end position="306"/>
    </location>
</feature>
<reference evidence="8" key="2">
    <citation type="submission" date="2021-08" db="EMBL/GenBank/DDBJ databases">
        <authorList>
            <person name="Tani A."/>
            <person name="Ola A."/>
            <person name="Ogura Y."/>
            <person name="Katsura K."/>
            <person name="Hayashi T."/>
        </authorList>
    </citation>
    <scope>NUCLEOTIDE SEQUENCE</scope>
    <source>
        <strain evidence="8">KCTC 52305</strain>
    </source>
</reference>
<feature type="transmembrane region" description="Helical" evidence="7">
    <location>
        <begin position="58"/>
        <end position="77"/>
    </location>
</feature>
<dbReference type="Proteomes" id="UP001055167">
    <property type="component" value="Unassembled WGS sequence"/>
</dbReference>
<keyword evidence="5 7" id="KW-0472">Membrane</keyword>
<dbReference type="PANTHER" id="PTHR30482:SF17">
    <property type="entry name" value="ABC TRANSPORTER ATP-BINDING PROTEIN"/>
    <property type="match status" value="1"/>
</dbReference>
<dbReference type="RefSeq" id="WP_128563325.1">
    <property type="nucleotide sequence ID" value="NZ_BPQH01000018.1"/>
</dbReference>
<dbReference type="InterPro" id="IPR001851">
    <property type="entry name" value="ABC_transp_permease"/>
</dbReference>
<sequence length="444" mass="46000">MSDLADAAPAGSGWTTAQPGRASIRPRSGSLAGQAVPWLVAAAILAGAPLVLTSGTALTMMSLMGIMIVFALSYNMLLGQTGLLSFGHAVYYGLGAFFTVHAMTVVAQNRLPVPLPVMPLVGGLAGLVFGLAFGAISTRRAGTVFAMISLGIAELVSSGSNILRSFFGGEEGITTNRTKMLRVLDLNFGPQIQVYYLIAAWCLLCALLMYGITRTPLGRLCNAVRENPERVEFLGYEPQSVRIAAFSLSALFAGIAGSLAAINFEIANSAYLGVHQSGVVLLAAFIGGIGHFVGPVVGAVVVTLLQVSLSDLTEIWQLYFGLLFIAIVMFAPGGIAGLALMHGPLLRAGTAHRLVPAYLLALVPFLALTAGLVALIEMAFRLLVKAGEGSAMTLAGLPVDAATPLPWLVTGAMALGGGLALRAVRPRVAAAWDEAAAAAKEARP</sequence>
<accession>A0ABQ4R3Y3</accession>
<protein>
    <recommendedName>
        <fullName evidence="10">Branched-chain amino acid ABC transporter permease</fullName>
    </recommendedName>
</protein>
<dbReference type="InterPro" id="IPR043428">
    <property type="entry name" value="LivM-like"/>
</dbReference>
<evidence type="ECO:0000256" key="2">
    <source>
        <dbReference type="ARBA" id="ARBA00022475"/>
    </source>
</evidence>
<feature type="transmembrane region" description="Helical" evidence="7">
    <location>
        <begin position="113"/>
        <end position="136"/>
    </location>
</feature>
<feature type="transmembrane region" description="Helical" evidence="7">
    <location>
        <begin position="243"/>
        <end position="267"/>
    </location>
</feature>
<keyword evidence="2" id="KW-1003">Cell membrane</keyword>
<keyword evidence="9" id="KW-1185">Reference proteome</keyword>
<evidence type="ECO:0000256" key="3">
    <source>
        <dbReference type="ARBA" id="ARBA00022692"/>
    </source>
</evidence>
<dbReference type="Pfam" id="PF02653">
    <property type="entry name" value="BPD_transp_2"/>
    <property type="match status" value="1"/>
</dbReference>
<feature type="region of interest" description="Disordered" evidence="6">
    <location>
        <begin position="1"/>
        <end position="26"/>
    </location>
</feature>
<feature type="transmembrane region" description="Helical" evidence="7">
    <location>
        <begin position="404"/>
        <end position="424"/>
    </location>
</feature>
<comment type="caution">
    <text evidence="8">The sequence shown here is derived from an EMBL/GenBank/DDBJ whole genome shotgun (WGS) entry which is preliminary data.</text>
</comment>
<gene>
    <name evidence="8" type="ORF">OPKNFCMD_5127</name>
</gene>
<evidence type="ECO:0000256" key="7">
    <source>
        <dbReference type="SAM" id="Phobius"/>
    </source>
</evidence>
<keyword evidence="4 7" id="KW-1133">Transmembrane helix</keyword>
<evidence type="ECO:0000313" key="8">
    <source>
        <dbReference type="EMBL" id="GJD52362.1"/>
    </source>
</evidence>
<evidence type="ECO:0000256" key="6">
    <source>
        <dbReference type="SAM" id="MobiDB-lite"/>
    </source>
</evidence>
<reference evidence="8" key="1">
    <citation type="journal article" date="2021" name="Front. Microbiol.">
        <title>Comprehensive Comparative Genomics and Phenotyping of Methylobacterium Species.</title>
        <authorList>
            <person name="Alessa O."/>
            <person name="Ogura Y."/>
            <person name="Fujitani Y."/>
            <person name="Takami H."/>
            <person name="Hayashi T."/>
            <person name="Sahin N."/>
            <person name="Tani A."/>
        </authorList>
    </citation>
    <scope>NUCLEOTIDE SEQUENCE</scope>
    <source>
        <strain evidence="8">KCTC 52305</strain>
    </source>
</reference>
<name>A0ABQ4R3Y3_9HYPH</name>
<dbReference type="EMBL" id="BPQH01000018">
    <property type="protein sequence ID" value="GJD52362.1"/>
    <property type="molecule type" value="Genomic_DNA"/>
</dbReference>
<feature type="transmembrane region" description="Helical" evidence="7">
    <location>
        <begin position="194"/>
        <end position="212"/>
    </location>
</feature>
<organism evidence="8 9">
    <name type="scientific">Methylobacterium crusticola</name>
    <dbReference type="NCBI Taxonomy" id="1697972"/>
    <lineage>
        <taxon>Bacteria</taxon>
        <taxon>Pseudomonadati</taxon>
        <taxon>Pseudomonadota</taxon>
        <taxon>Alphaproteobacteria</taxon>
        <taxon>Hyphomicrobiales</taxon>
        <taxon>Methylobacteriaceae</taxon>
        <taxon>Methylobacterium</taxon>
    </lineage>
</organism>
<evidence type="ECO:0000313" key="9">
    <source>
        <dbReference type="Proteomes" id="UP001055167"/>
    </source>
</evidence>
<feature type="transmembrane region" description="Helical" evidence="7">
    <location>
        <begin position="89"/>
        <end position="107"/>
    </location>
</feature>
<comment type="subcellular location">
    <subcellularLocation>
        <location evidence="1">Cell membrane</location>
        <topology evidence="1">Multi-pass membrane protein</topology>
    </subcellularLocation>
</comment>
<feature type="transmembrane region" description="Helical" evidence="7">
    <location>
        <begin position="31"/>
        <end position="52"/>
    </location>
</feature>
<feature type="transmembrane region" description="Helical" evidence="7">
    <location>
        <begin position="318"/>
        <end position="345"/>
    </location>
</feature>
<feature type="transmembrane region" description="Helical" evidence="7">
    <location>
        <begin position="357"/>
        <end position="384"/>
    </location>
</feature>
<keyword evidence="3 7" id="KW-0812">Transmembrane</keyword>
<dbReference type="CDD" id="cd06581">
    <property type="entry name" value="TM_PBP1_LivM_like"/>
    <property type="match status" value="1"/>
</dbReference>
<evidence type="ECO:0008006" key="10">
    <source>
        <dbReference type="Google" id="ProtNLM"/>
    </source>
</evidence>
<dbReference type="PANTHER" id="PTHR30482">
    <property type="entry name" value="HIGH-AFFINITY BRANCHED-CHAIN AMINO ACID TRANSPORT SYSTEM PERMEASE"/>
    <property type="match status" value="1"/>
</dbReference>
<evidence type="ECO:0000256" key="1">
    <source>
        <dbReference type="ARBA" id="ARBA00004651"/>
    </source>
</evidence>
<evidence type="ECO:0000256" key="5">
    <source>
        <dbReference type="ARBA" id="ARBA00023136"/>
    </source>
</evidence>